<dbReference type="InterPro" id="IPR011010">
    <property type="entry name" value="DNA_brk_join_enz"/>
</dbReference>
<dbReference type="EMBL" id="JACHVU010000012">
    <property type="protein sequence ID" value="MBB2992822.1"/>
    <property type="molecule type" value="Genomic_DNA"/>
</dbReference>
<keyword evidence="4" id="KW-1185">Reference proteome</keyword>
<dbReference type="Proteomes" id="UP000550501">
    <property type="component" value="Unassembled WGS sequence"/>
</dbReference>
<dbReference type="SUPFAM" id="SSF56349">
    <property type="entry name" value="DNA breaking-rejoining enzymes"/>
    <property type="match status" value="1"/>
</dbReference>
<organism evidence="3 4">
    <name type="scientific">Mycolicibacterium iranicum</name>
    <name type="common">Mycobacterium iranicum</name>
    <dbReference type="NCBI Taxonomy" id="912594"/>
    <lineage>
        <taxon>Bacteria</taxon>
        <taxon>Bacillati</taxon>
        <taxon>Actinomycetota</taxon>
        <taxon>Actinomycetes</taxon>
        <taxon>Mycobacteriales</taxon>
        <taxon>Mycobacteriaceae</taxon>
        <taxon>Mycolicibacterium</taxon>
    </lineage>
</organism>
<sequence>MVDPRNLLRTVELAAAKAGIEKVGAHTMRHSAAVAWLESGVHITAAADLLGHSSIRITDDLYGLTSDDTARAAVNGLGTVLGL</sequence>
<feature type="domain" description="Tyr recombinase" evidence="2">
    <location>
        <begin position="1"/>
        <end position="75"/>
    </location>
</feature>
<dbReference type="PROSITE" id="PS51898">
    <property type="entry name" value="TYR_RECOMBINASE"/>
    <property type="match status" value="1"/>
</dbReference>
<dbReference type="GO" id="GO:0006310">
    <property type="term" value="P:DNA recombination"/>
    <property type="evidence" value="ECO:0007669"/>
    <property type="project" value="UniProtKB-KW"/>
</dbReference>
<dbReference type="InterPro" id="IPR002104">
    <property type="entry name" value="Integrase_catalytic"/>
</dbReference>
<reference evidence="3 4" key="1">
    <citation type="submission" date="2020-08" db="EMBL/GenBank/DDBJ databases">
        <title>The Agave Microbiome: Exploring the role of microbial communities in plant adaptations to desert environments.</title>
        <authorList>
            <person name="Partida-Martinez L.P."/>
        </authorList>
    </citation>
    <scope>NUCLEOTIDE SEQUENCE [LARGE SCALE GENOMIC DNA]</scope>
    <source>
        <strain evidence="3 4">AT2.18</strain>
    </source>
</reference>
<comment type="caution">
    <text evidence="3">The sequence shown here is derived from an EMBL/GenBank/DDBJ whole genome shotgun (WGS) entry which is preliminary data.</text>
</comment>
<dbReference type="InterPro" id="IPR013762">
    <property type="entry name" value="Integrase-like_cat_sf"/>
</dbReference>
<dbReference type="Pfam" id="PF00589">
    <property type="entry name" value="Phage_integrase"/>
    <property type="match status" value="1"/>
</dbReference>
<dbReference type="GO" id="GO:0015074">
    <property type="term" value="P:DNA integration"/>
    <property type="evidence" value="ECO:0007669"/>
    <property type="project" value="InterPro"/>
</dbReference>
<dbReference type="Gene3D" id="1.10.443.10">
    <property type="entry name" value="Intergrase catalytic core"/>
    <property type="match status" value="1"/>
</dbReference>
<gene>
    <name evidence="3" type="ORF">FHR72_004327</name>
</gene>
<proteinExistence type="predicted"/>
<accession>A0A839QHZ5</accession>
<evidence type="ECO:0000259" key="2">
    <source>
        <dbReference type="PROSITE" id="PS51898"/>
    </source>
</evidence>
<dbReference type="AlphaFoldDB" id="A0A839QHZ5"/>
<keyword evidence="1" id="KW-0233">DNA recombination</keyword>
<evidence type="ECO:0000256" key="1">
    <source>
        <dbReference type="ARBA" id="ARBA00023172"/>
    </source>
</evidence>
<evidence type="ECO:0000313" key="4">
    <source>
        <dbReference type="Proteomes" id="UP000550501"/>
    </source>
</evidence>
<evidence type="ECO:0000313" key="3">
    <source>
        <dbReference type="EMBL" id="MBB2992822.1"/>
    </source>
</evidence>
<dbReference type="GO" id="GO:0003677">
    <property type="term" value="F:DNA binding"/>
    <property type="evidence" value="ECO:0007669"/>
    <property type="project" value="InterPro"/>
</dbReference>
<protein>
    <submittedName>
        <fullName evidence="3">Integrase</fullName>
    </submittedName>
</protein>
<name>A0A839QHZ5_MYCIR</name>